<sequence>MRTKKYSNLYRLVHWAISIAFLLLLITIFLRLTWLNKYSVAAIIETYLSDTDFTLTQDQLISLAKKIRQPMWDWHIYMGYVLTGLFSIRFILPLFGKMKFQNPFANNLSIKEKFQKWTYIFFYICVVVSLATGLIIEFGPKAFKKSMEEIHELGVYYLVGFIVLHWSGVLIAEFTDQKGIVSRIVSGSKKEK</sequence>
<proteinExistence type="predicted"/>
<name>K4INH3_PSYTT</name>
<dbReference type="InterPro" id="IPR011577">
    <property type="entry name" value="Cyt_b561_bac/Ni-Hgenase"/>
</dbReference>
<dbReference type="STRING" id="313595.P700755_000013"/>
<keyword evidence="4 6" id="KW-1133">Transmembrane helix</keyword>
<dbReference type="SUPFAM" id="SSF81342">
    <property type="entry name" value="Transmembrane di-heme cytochromes"/>
    <property type="match status" value="1"/>
</dbReference>
<dbReference type="eggNOG" id="COG3038">
    <property type="taxonomic scope" value="Bacteria"/>
</dbReference>
<gene>
    <name evidence="8" type="ordered locus">P700755_000013</name>
</gene>
<dbReference type="Pfam" id="PF01292">
    <property type="entry name" value="Ni_hydr_CYTB"/>
    <property type="match status" value="1"/>
</dbReference>
<dbReference type="GO" id="GO:0022904">
    <property type="term" value="P:respiratory electron transport chain"/>
    <property type="evidence" value="ECO:0007669"/>
    <property type="project" value="InterPro"/>
</dbReference>
<evidence type="ECO:0000256" key="3">
    <source>
        <dbReference type="ARBA" id="ARBA00022692"/>
    </source>
</evidence>
<feature type="transmembrane region" description="Helical" evidence="6">
    <location>
        <begin position="74"/>
        <end position="96"/>
    </location>
</feature>
<dbReference type="GO" id="GO:0005886">
    <property type="term" value="C:plasma membrane"/>
    <property type="evidence" value="ECO:0007669"/>
    <property type="project" value="UniProtKB-SubCell"/>
</dbReference>
<evidence type="ECO:0000256" key="2">
    <source>
        <dbReference type="ARBA" id="ARBA00022475"/>
    </source>
</evidence>
<feature type="domain" description="Cytochrome b561 bacterial/Ni-hydrogenase" evidence="7">
    <location>
        <begin position="6"/>
        <end position="187"/>
    </location>
</feature>
<keyword evidence="5 6" id="KW-0472">Membrane</keyword>
<feature type="transmembrane region" description="Helical" evidence="6">
    <location>
        <begin position="156"/>
        <end position="174"/>
    </location>
</feature>
<reference evidence="8" key="1">
    <citation type="submission" date="2006-03" db="EMBL/GenBank/DDBJ databases">
        <authorList>
            <person name="Bowman J."/>
            <person name="Ferriera S."/>
            <person name="Johnson J."/>
            <person name="Kravitz S."/>
            <person name="Halpern A."/>
            <person name="Remington K."/>
            <person name="Beeson K."/>
            <person name="Tran B."/>
            <person name="Rogers Y.-H."/>
            <person name="Friedman R."/>
            <person name="Venter J.C."/>
        </authorList>
    </citation>
    <scope>NUCLEOTIDE SEQUENCE [LARGE SCALE GENOMIC DNA]</scope>
    <source>
        <strain evidence="8">ATCC 700755</strain>
    </source>
</reference>
<dbReference type="HOGENOM" id="CLU_1408109_0_0_10"/>
<evidence type="ECO:0000256" key="1">
    <source>
        <dbReference type="ARBA" id="ARBA00004651"/>
    </source>
</evidence>
<evidence type="ECO:0000313" key="9">
    <source>
        <dbReference type="Proteomes" id="UP000008514"/>
    </source>
</evidence>
<evidence type="ECO:0000256" key="4">
    <source>
        <dbReference type="ARBA" id="ARBA00022989"/>
    </source>
</evidence>
<reference evidence="8" key="2">
    <citation type="submission" date="2012-09" db="EMBL/GenBank/DDBJ databases">
        <title>The complete sequence of Psychroflexus torquis an extreme psychrophile from sea-ice that is stimulated by light.</title>
        <authorList>
            <person name="Feng S."/>
            <person name="Powell S.M."/>
            <person name="Bowman J.P."/>
        </authorList>
    </citation>
    <scope>NUCLEOTIDE SEQUENCE [LARGE SCALE GENOMIC DNA]</scope>
    <source>
        <strain evidence="8">ATCC 700755</strain>
    </source>
</reference>
<dbReference type="AlphaFoldDB" id="K4INH3"/>
<evidence type="ECO:0000259" key="7">
    <source>
        <dbReference type="Pfam" id="PF01292"/>
    </source>
</evidence>
<dbReference type="GO" id="GO:0009055">
    <property type="term" value="F:electron transfer activity"/>
    <property type="evidence" value="ECO:0007669"/>
    <property type="project" value="InterPro"/>
</dbReference>
<dbReference type="PANTHER" id="PTHR30485:SF0">
    <property type="entry name" value="NI_FE-HYDROGENASE 1 B-TYPE CYTOCHROME SUBUNIT-RELATED"/>
    <property type="match status" value="1"/>
</dbReference>
<dbReference type="Gene3D" id="1.20.950.20">
    <property type="entry name" value="Transmembrane di-heme cytochromes, Chain C"/>
    <property type="match status" value="1"/>
</dbReference>
<accession>K4INH3</accession>
<dbReference type="GO" id="GO:0020037">
    <property type="term" value="F:heme binding"/>
    <property type="evidence" value="ECO:0007669"/>
    <property type="project" value="TreeGrafter"/>
</dbReference>
<dbReference type="EMBL" id="CP003879">
    <property type="protein sequence ID" value="AFU67090.1"/>
    <property type="molecule type" value="Genomic_DNA"/>
</dbReference>
<dbReference type="InterPro" id="IPR016174">
    <property type="entry name" value="Di-haem_cyt_TM"/>
</dbReference>
<keyword evidence="2" id="KW-1003">Cell membrane</keyword>
<evidence type="ECO:0000256" key="6">
    <source>
        <dbReference type="SAM" id="Phobius"/>
    </source>
</evidence>
<evidence type="ECO:0000313" key="8">
    <source>
        <dbReference type="EMBL" id="AFU67090.1"/>
    </source>
</evidence>
<feature type="transmembrane region" description="Helical" evidence="6">
    <location>
        <begin position="12"/>
        <end position="30"/>
    </location>
</feature>
<dbReference type="OrthoDB" id="5615941at2"/>
<dbReference type="KEGG" id="ptq:P700755_000013"/>
<dbReference type="PANTHER" id="PTHR30485">
    <property type="entry name" value="NI/FE-HYDROGENASE 1 B-TYPE CYTOCHROME SUBUNIT"/>
    <property type="match status" value="1"/>
</dbReference>
<evidence type="ECO:0000256" key="5">
    <source>
        <dbReference type="ARBA" id="ARBA00023136"/>
    </source>
</evidence>
<comment type="subcellular location">
    <subcellularLocation>
        <location evidence="1">Cell membrane</location>
        <topology evidence="1">Multi-pass membrane protein</topology>
    </subcellularLocation>
</comment>
<dbReference type="InterPro" id="IPR051542">
    <property type="entry name" value="Hydrogenase_cytochrome"/>
</dbReference>
<organism evidence="8 9">
    <name type="scientific">Psychroflexus torquis (strain ATCC 700755 / CIP 106069 / ACAM 623)</name>
    <dbReference type="NCBI Taxonomy" id="313595"/>
    <lineage>
        <taxon>Bacteria</taxon>
        <taxon>Pseudomonadati</taxon>
        <taxon>Bacteroidota</taxon>
        <taxon>Flavobacteriia</taxon>
        <taxon>Flavobacteriales</taxon>
        <taxon>Flavobacteriaceae</taxon>
        <taxon>Psychroflexus</taxon>
    </lineage>
</organism>
<keyword evidence="9" id="KW-1185">Reference proteome</keyword>
<dbReference type="Proteomes" id="UP000008514">
    <property type="component" value="Chromosome"/>
</dbReference>
<feature type="transmembrane region" description="Helical" evidence="6">
    <location>
        <begin position="117"/>
        <end position="136"/>
    </location>
</feature>
<dbReference type="RefSeq" id="WP_015022710.1">
    <property type="nucleotide sequence ID" value="NC_018721.1"/>
</dbReference>
<keyword evidence="3 6" id="KW-0812">Transmembrane</keyword>
<protein>
    <recommendedName>
        <fullName evidence="7">Cytochrome b561 bacterial/Ni-hydrogenase domain-containing protein</fullName>
    </recommendedName>
</protein>